<dbReference type="AlphaFoldDB" id="A0A270BNC1"/>
<gene>
    <name evidence="1" type="ORF">B9K05_05760</name>
</gene>
<organism evidence="1 2">
    <name type="scientific">Acetobacter syzygii</name>
    <dbReference type="NCBI Taxonomy" id="146476"/>
    <lineage>
        <taxon>Bacteria</taxon>
        <taxon>Pseudomonadati</taxon>
        <taxon>Pseudomonadota</taxon>
        <taxon>Alphaproteobacteria</taxon>
        <taxon>Acetobacterales</taxon>
        <taxon>Acetobacteraceae</taxon>
        <taxon>Acetobacter</taxon>
    </lineage>
</organism>
<comment type="caution">
    <text evidence="1">The sequence shown here is derived from an EMBL/GenBank/DDBJ whole genome shotgun (WGS) entry which is preliminary data.</text>
</comment>
<sequence length="67" mass="7294">MRVGLGNPEVLWRVLGVRGSVVVVCDSVSKYGVFNVQVPLRVRAGLGLSSFFVCAVLADNEDCKRVR</sequence>
<dbReference type="STRING" id="1231343.Absy_009_159"/>
<keyword evidence="2" id="KW-1185">Reference proteome</keyword>
<protein>
    <submittedName>
        <fullName evidence="1">Uncharacterized protein</fullName>
    </submittedName>
</protein>
<dbReference type="EMBL" id="NDFP01000004">
    <property type="protein sequence ID" value="PAL26507.1"/>
    <property type="molecule type" value="Genomic_DNA"/>
</dbReference>
<proteinExistence type="predicted"/>
<name>A0A270BNC1_9PROT</name>
<reference evidence="1 2" key="1">
    <citation type="submission" date="2017-04" db="EMBL/GenBank/DDBJ databases">
        <title>Kefir bacterial isolates.</title>
        <authorList>
            <person name="Kim Y."/>
            <person name="Blasche S."/>
            <person name="Patil K.R."/>
        </authorList>
    </citation>
    <scope>NUCLEOTIDE SEQUENCE [LARGE SCALE GENOMIC DNA]</scope>
    <source>
        <strain evidence="1 2">KR-2</strain>
    </source>
</reference>
<evidence type="ECO:0000313" key="2">
    <source>
        <dbReference type="Proteomes" id="UP000216033"/>
    </source>
</evidence>
<accession>A0A270BNC1</accession>
<dbReference type="Proteomes" id="UP000216033">
    <property type="component" value="Unassembled WGS sequence"/>
</dbReference>
<evidence type="ECO:0000313" key="1">
    <source>
        <dbReference type="EMBL" id="PAL26507.1"/>
    </source>
</evidence>